<dbReference type="InterPro" id="IPR036291">
    <property type="entry name" value="NAD(P)-bd_dom_sf"/>
</dbReference>
<feature type="domain" description="NAD-dependent epimerase/dehydratase" evidence="1">
    <location>
        <begin position="5"/>
        <end position="169"/>
    </location>
</feature>
<reference evidence="2 3" key="1">
    <citation type="submission" date="2014-09" db="EMBL/GenBank/DDBJ databases">
        <title>Draft genome sequence of an obligately methylotrophic methanogen, Methanococcoides methylutens, isolated from marine sediment.</title>
        <authorList>
            <person name="Guan Y."/>
            <person name="Ngugi D.K."/>
            <person name="Blom J."/>
            <person name="Ali S."/>
            <person name="Ferry J.G."/>
            <person name="Stingl U."/>
        </authorList>
    </citation>
    <scope>NUCLEOTIDE SEQUENCE [LARGE SCALE GENOMIC DNA]</scope>
    <source>
        <strain evidence="2 3">DSM 2657</strain>
    </source>
</reference>
<dbReference type="PANTHER" id="PTHR43245:SF55">
    <property type="entry name" value="NAD(P)-BINDING DOMAIN-CONTAINING PROTEIN"/>
    <property type="match status" value="1"/>
</dbReference>
<protein>
    <recommendedName>
        <fullName evidence="1">NAD-dependent epimerase/dehydratase domain-containing protein</fullName>
    </recommendedName>
</protein>
<name>A0A099SYU9_METMT</name>
<evidence type="ECO:0000259" key="1">
    <source>
        <dbReference type="Pfam" id="PF01370"/>
    </source>
</evidence>
<dbReference type="InterPro" id="IPR001509">
    <property type="entry name" value="Epimerase_deHydtase"/>
</dbReference>
<dbReference type="Pfam" id="PF01370">
    <property type="entry name" value="Epimerase"/>
    <property type="match status" value="1"/>
</dbReference>
<gene>
    <name evidence="2" type="ORF">LI82_10095</name>
</gene>
<comment type="caution">
    <text evidence="2">The sequence shown here is derived from an EMBL/GenBank/DDBJ whole genome shotgun (WGS) entry which is preliminary data.</text>
</comment>
<dbReference type="InterPro" id="IPR050177">
    <property type="entry name" value="Lipid_A_modif_metabolic_enz"/>
</dbReference>
<dbReference type="PANTHER" id="PTHR43245">
    <property type="entry name" value="BIFUNCTIONAL POLYMYXIN RESISTANCE PROTEIN ARNA"/>
    <property type="match status" value="1"/>
</dbReference>
<organism evidence="2 3">
    <name type="scientific">Methanococcoides methylutens</name>
    <dbReference type="NCBI Taxonomy" id="2226"/>
    <lineage>
        <taxon>Archaea</taxon>
        <taxon>Methanobacteriati</taxon>
        <taxon>Methanobacteriota</taxon>
        <taxon>Stenosarchaea group</taxon>
        <taxon>Methanomicrobia</taxon>
        <taxon>Methanosarcinales</taxon>
        <taxon>Methanosarcinaceae</taxon>
        <taxon>Methanococcoides</taxon>
    </lineage>
</organism>
<accession>A0A099SYU9</accession>
<sequence>MKVGITGGNGFIGRHLADALEDPIIFHGNLNEIDNVREFVLDCDRIYHLAGKNRADTGDILKNNIVSTANLILSMKLENKYPELIFASSQQTVWNADSEYGFTKTLEEEIIKKADRWCIYRIPNVYGPDCKPFYNSVVATFCYQVSKGEKVTINNPDVQREFIYIENLIQDLLSPEFSTYKSPNGEVLTIGEIYSFLTDRAGEHKKLKMCLDHYKREED</sequence>
<evidence type="ECO:0000313" key="2">
    <source>
        <dbReference type="EMBL" id="KGK98080.1"/>
    </source>
</evidence>
<proteinExistence type="predicted"/>
<dbReference type="Proteomes" id="UP000029859">
    <property type="component" value="Unassembled WGS sequence"/>
</dbReference>
<evidence type="ECO:0000313" key="3">
    <source>
        <dbReference type="Proteomes" id="UP000029859"/>
    </source>
</evidence>
<dbReference type="AlphaFoldDB" id="A0A099SYU9"/>
<dbReference type="EMBL" id="JRHO01000014">
    <property type="protein sequence ID" value="KGK98080.1"/>
    <property type="molecule type" value="Genomic_DNA"/>
</dbReference>
<dbReference type="OrthoDB" id="4907at2157"/>
<keyword evidence="3" id="KW-1185">Reference proteome</keyword>
<dbReference type="Gene3D" id="3.40.50.720">
    <property type="entry name" value="NAD(P)-binding Rossmann-like Domain"/>
    <property type="match status" value="1"/>
</dbReference>
<dbReference type="RefSeq" id="WP_048195323.1">
    <property type="nucleotide sequence ID" value="NZ_CAAGSM010000001.1"/>
</dbReference>
<dbReference type="SUPFAM" id="SSF51735">
    <property type="entry name" value="NAD(P)-binding Rossmann-fold domains"/>
    <property type="match status" value="1"/>
</dbReference>